<dbReference type="PANTHER" id="PTHR48104">
    <property type="entry name" value="METACASPASE-4"/>
    <property type="match status" value="1"/>
</dbReference>
<dbReference type="GO" id="GO:0005737">
    <property type="term" value="C:cytoplasm"/>
    <property type="evidence" value="ECO:0007669"/>
    <property type="project" value="TreeGrafter"/>
</dbReference>
<reference evidence="4" key="1">
    <citation type="submission" date="2023-03" db="EMBL/GenBank/DDBJ databases">
        <title>Massive genome expansion in bonnet fungi (Mycena s.s.) driven by repeated elements and novel gene families across ecological guilds.</title>
        <authorList>
            <consortium name="Lawrence Berkeley National Laboratory"/>
            <person name="Harder C.B."/>
            <person name="Miyauchi S."/>
            <person name="Viragh M."/>
            <person name="Kuo A."/>
            <person name="Thoen E."/>
            <person name="Andreopoulos B."/>
            <person name="Lu D."/>
            <person name="Skrede I."/>
            <person name="Drula E."/>
            <person name="Henrissat B."/>
            <person name="Morin E."/>
            <person name="Kohler A."/>
            <person name="Barry K."/>
            <person name="LaButti K."/>
            <person name="Morin E."/>
            <person name="Salamov A."/>
            <person name="Lipzen A."/>
            <person name="Mereny Z."/>
            <person name="Hegedus B."/>
            <person name="Baldrian P."/>
            <person name="Stursova M."/>
            <person name="Weitz H."/>
            <person name="Taylor A."/>
            <person name="Grigoriev I.V."/>
            <person name="Nagy L.G."/>
            <person name="Martin F."/>
            <person name="Kauserud H."/>
        </authorList>
    </citation>
    <scope>NUCLEOTIDE SEQUENCE</scope>
    <source>
        <strain evidence="4">CBHHK067</strain>
    </source>
</reference>
<dbReference type="Gene3D" id="3.40.50.1460">
    <property type="match status" value="1"/>
</dbReference>
<proteinExistence type="inferred from homology"/>
<dbReference type="Proteomes" id="UP001221757">
    <property type="component" value="Unassembled WGS sequence"/>
</dbReference>
<feature type="region of interest" description="Disordered" evidence="2">
    <location>
        <begin position="234"/>
        <end position="254"/>
    </location>
</feature>
<accession>A0AAD7CTX0</accession>
<evidence type="ECO:0000259" key="3">
    <source>
        <dbReference type="Pfam" id="PF00656"/>
    </source>
</evidence>
<dbReference type="PANTHER" id="PTHR48104:SF30">
    <property type="entry name" value="METACASPASE-1"/>
    <property type="match status" value="1"/>
</dbReference>
<evidence type="ECO:0000256" key="1">
    <source>
        <dbReference type="ARBA" id="ARBA00009005"/>
    </source>
</evidence>
<dbReference type="EMBL" id="JARKIE010000240">
    <property type="protein sequence ID" value="KAJ7662449.1"/>
    <property type="molecule type" value="Genomic_DNA"/>
</dbReference>
<dbReference type="GO" id="GO:0006508">
    <property type="term" value="P:proteolysis"/>
    <property type="evidence" value="ECO:0007669"/>
    <property type="project" value="InterPro"/>
</dbReference>
<dbReference type="InterPro" id="IPR050452">
    <property type="entry name" value="Metacaspase"/>
</dbReference>
<feature type="compositionally biased region" description="Basic and acidic residues" evidence="2">
    <location>
        <begin position="237"/>
        <end position="246"/>
    </location>
</feature>
<comment type="caution">
    <text evidence="4">The sequence shown here is derived from an EMBL/GenBank/DDBJ whole genome shotgun (WGS) entry which is preliminary data.</text>
</comment>
<gene>
    <name evidence="4" type="ORF">B0H17DRAFT_1185049</name>
</gene>
<protein>
    <submittedName>
        <fullName evidence="4">Caspase domain-containing protein</fullName>
    </submittedName>
</protein>
<dbReference type="Pfam" id="PF00656">
    <property type="entry name" value="Peptidase_C14"/>
    <property type="match status" value="1"/>
</dbReference>
<dbReference type="AlphaFoldDB" id="A0AAD7CTX0"/>
<evidence type="ECO:0000313" key="5">
    <source>
        <dbReference type="Proteomes" id="UP001221757"/>
    </source>
</evidence>
<sequence length="292" mass="32466">MMLDDGVAVPPTEVNIMATLKTFLIGQRPGDLFIFVYAGHGEQTDCPDGTEQDGLDEGIITCDDPTNGYTIILDDVLHSYLVKPLAPGSRLVAFFDTCHSETLLGIYPVDSFCFHASDKGFRRSVRRLREITGFPAPREIEVAPGNPGTTRFCSGYCQRTNTGNRAPNVLCFSACKDSQRVFEGAEASMLHEVIHQLEIDPCPKLKKLMRALNKNAKDIHRSAMQELKDWKKKKEVKRNAKERGLAVEEDASESDTEINGDYEVSRWAPQISSMSPLVRLLSTYVASFVNGM</sequence>
<keyword evidence="5" id="KW-1185">Reference proteome</keyword>
<dbReference type="GO" id="GO:0004197">
    <property type="term" value="F:cysteine-type endopeptidase activity"/>
    <property type="evidence" value="ECO:0007669"/>
    <property type="project" value="InterPro"/>
</dbReference>
<evidence type="ECO:0000256" key="2">
    <source>
        <dbReference type="SAM" id="MobiDB-lite"/>
    </source>
</evidence>
<comment type="similarity">
    <text evidence="1">Belongs to the peptidase C14B family.</text>
</comment>
<evidence type="ECO:0000313" key="4">
    <source>
        <dbReference type="EMBL" id="KAJ7662449.1"/>
    </source>
</evidence>
<feature type="domain" description="Peptidase C14 caspase" evidence="3">
    <location>
        <begin position="11"/>
        <end position="215"/>
    </location>
</feature>
<organism evidence="4 5">
    <name type="scientific">Mycena rosella</name>
    <name type="common">Pink bonnet</name>
    <name type="synonym">Agaricus rosellus</name>
    <dbReference type="NCBI Taxonomy" id="1033263"/>
    <lineage>
        <taxon>Eukaryota</taxon>
        <taxon>Fungi</taxon>
        <taxon>Dikarya</taxon>
        <taxon>Basidiomycota</taxon>
        <taxon>Agaricomycotina</taxon>
        <taxon>Agaricomycetes</taxon>
        <taxon>Agaricomycetidae</taxon>
        <taxon>Agaricales</taxon>
        <taxon>Marasmiineae</taxon>
        <taxon>Mycenaceae</taxon>
        <taxon>Mycena</taxon>
    </lineage>
</organism>
<name>A0AAD7CTX0_MYCRO</name>
<dbReference type="InterPro" id="IPR011600">
    <property type="entry name" value="Pept_C14_caspase"/>
</dbReference>